<dbReference type="GO" id="GO:0016787">
    <property type="term" value="F:hydrolase activity"/>
    <property type="evidence" value="ECO:0007669"/>
    <property type="project" value="UniProtKB-KW"/>
</dbReference>
<dbReference type="OrthoDB" id="9339466at2759"/>
<name>A0A7K9C961_9PICI</name>
<dbReference type="PANTHER" id="PTHR41694">
    <property type="entry name" value="ENDOGENOUS RETROVIRUS GROUP K MEMBER POL PROTEIN"/>
    <property type="match status" value="1"/>
</dbReference>
<evidence type="ECO:0000256" key="6">
    <source>
        <dbReference type="ARBA" id="ARBA00022801"/>
    </source>
</evidence>
<dbReference type="InterPro" id="IPR043128">
    <property type="entry name" value="Rev_trsase/Diguanyl_cyclase"/>
</dbReference>
<dbReference type="GO" id="GO:0004519">
    <property type="term" value="F:endonuclease activity"/>
    <property type="evidence" value="ECO:0007669"/>
    <property type="project" value="UniProtKB-KW"/>
</dbReference>
<evidence type="ECO:0000259" key="9">
    <source>
        <dbReference type="PROSITE" id="PS50876"/>
    </source>
</evidence>
<organism evidence="10 11">
    <name type="scientific">Psilopogon haemacephalus</name>
    <name type="common">coppersmith barbet</name>
    <dbReference type="NCBI Taxonomy" id="2585815"/>
    <lineage>
        <taxon>Eukaryota</taxon>
        <taxon>Metazoa</taxon>
        <taxon>Chordata</taxon>
        <taxon>Craniata</taxon>
        <taxon>Vertebrata</taxon>
        <taxon>Euteleostomi</taxon>
        <taxon>Archelosauria</taxon>
        <taxon>Archosauria</taxon>
        <taxon>Dinosauria</taxon>
        <taxon>Saurischia</taxon>
        <taxon>Theropoda</taxon>
        <taxon>Coelurosauria</taxon>
        <taxon>Aves</taxon>
        <taxon>Neognathae</taxon>
        <taxon>Neoaves</taxon>
        <taxon>Telluraves</taxon>
        <taxon>Coraciimorphae</taxon>
        <taxon>Piciformes</taxon>
        <taxon>Megalaimidae</taxon>
        <taxon>Psilopogon</taxon>
    </lineage>
</organism>
<dbReference type="EMBL" id="VWZI01014749">
    <property type="protein sequence ID" value="NXG48747.1"/>
    <property type="molecule type" value="Genomic_DNA"/>
</dbReference>
<evidence type="ECO:0000256" key="7">
    <source>
        <dbReference type="ARBA" id="ARBA00022918"/>
    </source>
</evidence>
<feature type="domain" description="Integrase-type" evidence="9">
    <location>
        <begin position="38"/>
        <end position="79"/>
    </location>
</feature>
<keyword evidence="8" id="KW-0862">Zinc</keyword>
<keyword evidence="11" id="KW-1185">Reference proteome</keyword>
<gene>
    <name evidence="10" type="primary">Ervk18</name>
    <name evidence="10" type="ORF">PSIHAE_R15491</name>
</gene>
<dbReference type="Gene3D" id="3.10.10.10">
    <property type="entry name" value="HIV Type 1 Reverse Transcriptase, subunit A, domain 1"/>
    <property type="match status" value="1"/>
</dbReference>
<dbReference type="InterPro" id="IPR003308">
    <property type="entry name" value="Integrase_Zn-bd_dom_N"/>
</dbReference>
<keyword evidence="2" id="KW-0548">Nucleotidyltransferase</keyword>
<evidence type="ECO:0000313" key="11">
    <source>
        <dbReference type="Proteomes" id="UP000574528"/>
    </source>
</evidence>
<dbReference type="GO" id="GO:0008270">
    <property type="term" value="F:zinc ion binding"/>
    <property type="evidence" value="ECO:0007669"/>
    <property type="project" value="UniProtKB-KW"/>
</dbReference>
<keyword evidence="7" id="KW-0695">RNA-directed DNA polymerase</keyword>
<evidence type="ECO:0000256" key="5">
    <source>
        <dbReference type="ARBA" id="ARBA00022759"/>
    </source>
</evidence>
<dbReference type="GO" id="GO:0035613">
    <property type="term" value="F:RNA stem-loop binding"/>
    <property type="evidence" value="ECO:0007669"/>
    <property type="project" value="TreeGrafter"/>
</dbReference>
<feature type="non-terminal residue" evidence="10">
    <location>
        <position position="1"/>
    </location>
</feature>
<accession>A0A7K9C961</accession>
<evidence type="ECO:0000256" key="2">
    <source>
        <dbReference type="ARBA" id="ARBA00022695"/>
    </source>
</evidence>
<proteinExistence type="predicted"/>
<dbReference type="SUPFAM" id="SSF56672">
    <property type="entry name" value="DNA/RNA polymerases"/>
    <property type="match status" value="1"/>
</dbReference>
<keyword evidence="6" id="KW-0378">Hydrolase</keyword>
<comment type="caution">
    <text evidence="10">The sequence shown here is derived from an EMBL/GenBank/DDBJ whole genome shotgun (WGS) entry which is preliminary data.</text>
</comment>
<dbReference type="InterPro" id="IPR017856">
    <property type="entry name" value="Integrase-like_N"/>
</dbReference>
<dbReference type="SUPFAM" id="SSF46919">
    <property type="entry name" value="N-terminal Zn binding domain of HIV integrase"/>
    <property type="match status" value="1"/>
</dbReference>
<dbReference type="Pfam" id="PF02022">
    <property type="entry name" value="Integrase_Zn"/>
    <property type="match status" value="1"/>
</dbReference>
<keyword evidence="5" id="KW-0255">Endonuclease</keyword>
<dbReference type="InterPro" id="IPR043502">
    <property type="entry name" value="DNA/RNA_pol_sf"/>
</dbReference>
<keyword evidence="8" id="KW-0863">Zinc-finger</keyword>
<keyword evidence="1" id="KW-0808">Transferase</keyword>
<evidence type="ECO:0000256" key="8">
    <source>
        <dbReference type="PROSITE-ProRule" id="PRU00450"/>
    </source>
</evidence>
<dbReference type="AlphaFoldDB" id="A0A7K9C961"/>
<protein>
    <submittedName>
        <fullName evidence="10">POK18 protein</fullName>
    </submittedName>
</protein>
<sequence length="86" mass="9496">MGALQSGLPNPAMIPESWNILIVDLKDCFFTIALHPDDCERFAFTAHATFHQNTKGLHRQFKVTMEEARGIVRACPCCSQHGPGLG</sequence>
<dbReference type="Proteomes" id="UP000574528">
    <property type="component" value="Unassembled WGS sequence"/>
</dbReference>
<evidence type="ECO:0000256" key="4">
    <source>
        <dbReference type="ARBA" id="ARBA00022723"/>
    </source>
</evidence>
<reference evidence="10 11" key="1">
    <citation type="submission" date="2019-09" db="EMBL/GenBank/DDBJ databases">
        <title>Bird 10,000 Genomes (B10K) Project - Family phase.</title>
        <authorList>
            <person name="Zhang G."/>
        </authorList>
    </citation>
    <scope>NUCLEOTIDE SEQUENCE [LARGE SCALE GENOMIC DNA]</scope>
    <source>
        <strain evidence="10">B10K-DU-001-24</strain>
        <tissue evidence="10">Muscle</tissue>
    </source>
</reference>
<dbReference type="PROSITE" id="PS50876">
    <property type="entry name" value="ZF_INTEGRASE"/>
    <property type="match status" value="1"/>
</dbReference>
<keyword evidence="4" id="KW-0479">Metal-binding</keyword>
<evidence type="ECO:0000256" key="3">
    <source>
        <dbReference type="ARBA" id="ARBA00022722"/>
    </source>
</evidence>
<dbReference type="Gene3D" id="3.30.70.270">
    <property type="match status" value="1"/>
</dbReference>
<dbReference type="PANTHER" id="PTHR41694:SF3">
    <property type="entry name" value="RNA-DIRECTED DNA POLYMERASE-RELATED"/>
    <property type="match status" value="1"/>
</dbReference>
<feature type="non-terminal residue" evidence="10">
    <location>
        <position position="86"/>
    </location>
</feature>
<evidence type="ECO:0000313" key="10">
    <source>
        <dbReference type="EMBL" id="NXG48747.1"/>
    </source>
</evidence>
<keyword evidence="3" id="KW-0540">Nuclease</keyword>
<evidence type="ECO:0000256" key="1">
    <source>
        <dbReference type="ARBA" id="ARBA00022679"/>
    </source>
</evidence>
<dbReference type="GO" id="GO:0003964">
    <property type="term" value="F:RNA-directed DNA polymerase activity"/>
    <property type="evidence" value="ECO:0007669"/>
    <property type="project" value="UniProtKB-KW"/>
</dbReference>